<dbReference type="InterPro" id="IPR004398">
    <property type="entry name" value="RNA_MeTrfase_RsmD"/>
</dbReference>
<dbReference type="EMBL" id="CDRZ01000253">
    <property type="protein sequence ID" value="CEO89662.1"/>
    <property type="molecule type" value="Genomic_DNA"/>
</dbReference>
<dbReference type="GO" id="GO:0008168">
    <property type="term" value="F:methyltransferase activity"/>
    <property type="evidence" value="ECO:0007669"/>
    <property type="project" value="UniProtKB-KW"/>
</dbReference>
<gene>
    <name evidence="3" type="ORF">SSCH_550016</name>
</gene>
<reference evidence="4" key="1">
    <citation type="submission" date="2015-01" db="EMBL/GenBank/DDBJ databases">
        <authorList>
            <person name="Manzoor Shahid"/>
            <person name="Zubair Saima"/>
        </authorList>
    </citation>
    <scope>NUCLEOTIDE SEQUENCE [LARGE SCALE GENOMIC DNA]</scope>
    <source>
        <strain evidence="4">Sp3</strain>
    </source>
</reference>
<dbReference type="GO" id="GO:0031167">
    <property type="term" value="P:rRNA methylation"/>
    <property type="evidence" value="ECO:0007669"/>
    <property type="project" value="InterPro"/>
</dbReference>
<keyword evidence="4" id="KW-1185">Reference proteome</keyword>
<organism evidence="3 4">
    <name type="scientific">Syntrophaceticus schinkii</name>
    <dbReference type="NCBI Taxonomy" id="499207"/>
    <lineage>
        <taxon>Bacteria</taxon>
        <taxon>Bacillati</taxon>
        <taxon>Bacillota</taxon>
        <taxon>Clostridia</taxon>
        <taxon>Thermoanaerobacterales</taxon>
        <taxon>Thermoanaerobacterales Family III. Incertae Sedis</taxon>
        <taxon>Syntrophaceticus</taxon>
    </lineage>
</organism>
<dbReference type="GO" id="GO:0003676">
    <property type="term" value="F:nucleic acid binding"/>
    <property type="evidence" value="ECO:0007669"/>
    <property type="project" value="InterPro"/>
</dbReference>
<keyword evidence="1 3" id="KW-0489">Methyltransferase</keyword>
<name>A0A0B7MPL3_9FIRM</name>
<keyword evidence="2 3" id="KW-0808">Transferase</keyword>
<dbReference type="PIRSF" id="PIRSF004553">
    <property type="entry name" value="CHP00095"/>
    <property type="match status" value="1"/>
</dbReference>
<proteinExistence type="predicted"/>
<dbReference type="RefSeq" id="WP_232294388.1">
    <property type="nucleotide sequence ID" value="NZ_CDRZ01000253.1"/>
</dbReference>
<protein>
    <submittedName>
        <fullName evidence="3">Methyltransferase</fullName>
    </submittedName>
</protein>
<evidence type="ECO:0000313" key="4">
    <source>
        <dbReference type="Proteomes" id="UP000046155"/>
    </source>
</evidence>
<dbReference type="AlphaFoldDB" id="A0A0B7MPL3"/>
<dbReference type="InterPro" id="IPR002052">
    <property type="entry name" value="DNA_methylase_N6_adenine_CS"/>
</dbReference>
<dbReference type="PROSITE" id="PS00092">
    <property type="entry name" value="N6_MTASE"/>
    <property type="match status" value="1"/>
</dbReference>
<evidence type="ECO:0000313" key="3">
    <source>
        <dbReference type="EMBL" id="CEO89662.1"/>
    </source>
</evidence>
<accession>A0A0B7MPL3</accession>
<dbReference type="Gene3D" id="3.40.50.150">
    <property type="entry name" value="Vaccinia Virus protein VP39"/>
    <property type="match status" value="1"/>
</dbReference>
<sequence length="187" mass="21101">MITGEKMSRLRVIGGIAKGKRLKTRNVKHLRPATDFVKEALFNILTNQVPGSLFLDLFAGSGSIGIEALSRGALKACFVERDPLNAELIRENLAITGFTEQAEVYICDIIRGLYLLSQKEYRFDLIFVDPPFRKGLIEPTLDLIWELDLLVPGGLIITRSAKKEEIKVQKNPLRQEKYGDSILMFFC</sequence>
<dbReference type="NCBIfam" id="TIGR00095">
    <property type="entry name" value="16S rRNA (guanine(966)-N(2))-methyltransferase RsmD"/>
    <property type="match status" value="1"/>
</dbReference>
<dbReference type="InterPro" id="IPR029063">
    <property type="entry name" value="SAM-dependent_MTases_sf"/>
</dbReference>
<dbReference type="CDD" id="cd02440">
    <property type="entry name" value="AdoMet_MTases"/>
    <property type="match status" value="1"/>
</dbReference>
<dbReference type="PANTHER" id="PTHR43542:SF1">
    <property type="entry name" value="METHYLTRANSFERASE"/>
    <property type="match status" value="1"/>
</dbReference>
<evidence type="ECO:0000256" key="2">
    <source>
        <dbReference type="ARBA" id="ARBA00022679"/>
    </source>
</evidence>
<evidence type="ECO:0000256" key="1">
    <source>
        <dbReference type="ARBA" id="ARBA00022603"/>
    </source>
</evidence>
<dbReference type="SUPFAM" id="SSF53335">
    <property type="entry name" value="S-adenosyl-L-methionine-dependent methyltransferases"/>
    <property type="match status" value="1"/>
</dbReference>
<dbReference type="PANTHER" id="PTHR43542">
    <property type="entry name" value="METHYLTRANSFERASE"/>
    <property type="match status" value="1"/>
</dbReference>
<dbReference type="Proteomes" id="UP000046155">
    <property type="component" value="Unassembled WGS sequence"/>
</dbReference>
<dbReference type="Pfam" id="PF03602">
    <property type="entry name" value="Cons_hypoth95"/>
    <property type="match status" value="1"/>
</dbReference>